<evidence type="ECO:0000313" key="1">
    <source>
        <dbReference type="EMBL" id="MFC4013403.1"/>
    </source>
</evidence>
<proteinExistence type="predicted"/>
<keyword evidence="2" id="KW-1185">Reference proteome</keyword>
<protein>
    <recommendedName>
        <fullName evidence="3">Tyr recombinase domain-containing protein</fullName>
    </recommendedName>
</protein>
<organism evidence="1 2">
    <name type="scientific">Nonomuraea purpurea</name>
    <dbReference type="NCBI Taxonomy" id="1849276"/>
    <lineage>
        <taxon>Bacteria</taxon>
        <taxon>Bacillati</taxon>
        <taxon>Actinomycetota</taxon>
        <taxon>Actinomycetes</taxon>
        <taxon>Streptosporangiales</taxon>
        <taxon>Streptosporangiaceae</taxon>
        <taxon>Nonomuraea</taxon>
    </lineage>
</organism>
<name>A0ABV8GKK9_9ACTN</name>
<accession>A0ABV8GKK9</accession>
<dbReference type="RefSeq" id="WP_379533270.1">
    <property type="nucleotide sequence ID" value="NZ_JBHSBI010000027.1"/>
</dbReference>
<comment type="caution">
    <text evidence="1">The sequence shown here is derived from an EMBL/GenBank/DDBJ whole genome shotgun (WGS) entry which is preliminary data.</text>
</comment>
<evidence type="ECO:0008006" key="3">
    <source>
        <dbReference type="Google" id="ProtNLM"/>
    </source>
</evidence>
<dbReference type="EMBL" id="JBHSBI010000027">
    <property type="protein sequence ID" value="MFC4013403.1"/>
    <property type="molecule type" value="Genomic_DNA"/>
</dbReference>
<reference evidence="2" key="1">
    <citation type="journal article" date="2019" name="Int. J. Syst. Evol. Microbiol.">
        <title>The Global Catalogue of Microorganisms (GCM) 10K type strain sequencing project: providing services to taxonomists for standard genome sequencing and annotation.</title>
        <authorList>
            <consortium name="The Broad Institute Genomics Platform"/>
            <consortium name="The Broad Institute Genome Sequencing Center for Infectious Disease"/>
            <person name="Wu L."/>
            <person name="Ma J."/>
        </authorList>
    </citation>
    <scope>NUCLEOTIDE SEQUENCE [LARGE SCALE GENOMIC DNA]</scope>
    <source>
        <strain evidence="2">TBRC 1276</strain>
    </source>
</reference>
<gene>
    <name evidence="1" type="ORF">ACFOY2_39680</name>
</gene>
<dbReference type="Proteomes" id="UP001595851">
    <property type="component" value="Unassembled WGS sequence"/>
</dbReference>
<evidence type="ECO:0000313" key="2">
    <source>
        <dbReference type="Proteomes" id="UP001595851"/>
    </source>
</evidence>
<sequence length="55" mass="5593">MQVVAARLGHADPAISLRGYAHAVHEQAATAADAFARAVNADGGAHRVSKIATLS</sequence>